<dbReference type="Gene3D" id="3.40.33.10">
    <property type="entry name" value="CAP"/>
    <property type="match status" value="1"/>
</dbReference>
<sequence>MQHTFRTRSTRLLAAFGALALAVTIPVATAPAAQALTPSSLLLDLTNDYRASKGLSALHWNTGAAKVAQTWSEKMLAEGRMYHNPNVFSQIPSGWTGAAENVGFACGYSSAAAAAKAIMKAWIASSGHEKNLRGSYTDIGIGFAWDSSTRCAYTTQDFAKYSGTPSTYSIFGTVKNSSGGAAANVKVYARKGTSTYTATTDSTGSYSLTGLPKGTYTLQFSPASTSQRGEFYTDATAKACASRISLSKDKVGLTTKLSSSSAPTVDGEVLICDIAADKSSTYYSAFADEIQWLADEGVTTGWDNGYGAKVYKPLSSVTREAMAAFMYRLAGSPKITGSDNFVDISGTAFEDEITWLAGQGITNGWSNGDGTADFQPKSKISREAMAAFLYRYAGSPSYTAPSTSPFVDVKPSSMFYKEICWLASTGISTGWSLSNGKKEYRPSSSITRDAMAAFLSRFDAKGL</sequence>
<gene>
    <name evidence="3" type="ORF">QQX10_02570</name>
</gene>
<dbReference type="SUPFAM" id="SSF49452">
    <property type="entry name" value="Starch-binding domain-like"/>
    <property type="match status" value="1"/>
</dbReference>
<dbReference type="Pfam" id="PF13620">
    <property type="entry name" value="CarboxypepD_reg"/>
    <property type="match status" value="1"/>
</dbReference>
<feature type="signal peptide" evidence="1">
    <location>
        <begin position="1"/>
        <end position="35"/>
    </location>
</feature>
<keyword evidence="1" id="KW-0732">Signal</keyword>
<keyword evidence="4" id="KW-1185">Reference proteome</keyword>
<dbReference type="InterPro" id="IPR014044">
    <property type="entry name" value="CAP_dom"/>
</dbReference>
<dbReference type="AlphaFoldDB" id="A0AAW7M155"/>
<dbReference type="InterPro" id="IPR001119">
    <property type="entry name" value="SLH_dom"/>
</dbReference>
<dbReference type="PANTHER" id="PTHR31157:SF1">
    <property type="entry name" value="SCP DOMAIN-CONTAINING PROTEIN"/>
    <property type="match status" value="1"/>
</dbReference>
<dbReference type="RefSeq" id="WP_301120282.1">
    <property type="nucleotide sequence ID" value="NZ_JAUHPX010000001.1"/>
</dbReference>
<dbReference type="Pfam" id="PF00395">
    <property type="entry name" value="SLH"/>
    <property type="match status" value="3"/>
</dbReference>
<evidence type="ECO:0000256" key="1">
    <source>
        <dbReference type="SAM" id="SignalP"/>
    </source>
</evidence>
<dbReference type="Gene3D" id="2.60.40.1120">
    <property type="entry name" value="Carboxypeptidase-like, regulatory domain"/>
    <property type="match status" value="1"/>
</dbReference>
<proteinExistence type="predicted"/>
<dbReference type="SUPFAM" id="SSF55797">
    <property type="entry name" value="PR-1-like"/>
    <property type="match status" value="1"/>
</dbReference>
<accession>A0AAW7M155</accession>
<name>A0AAW7M155_9MICO</name>
<feature type="chain" id="PRO_5043712144" evidence="1">
    <location>
        <begin position="36"/>
        <end position="463"/>
    </location>
</feature>
<evidence type="ECO:0000259" key="2">
    <source>
        <dbReference type="PROSITE" id="PS51272"/>
    </source>
</evidence>
<feature type="domain" description="SLH" evidence="2">
    <location>
        <begin position="405"/>
        <end position="463"/>
    </location>
</feature>
<organism evidence="3 4">
    <name type="scientific">Demequina lignilytica</name>
    <dbReference type="NCBI Taxonomy" id="3051663"/>
    <lineage>
        <taxon>Bacteria</taxon>
        <taxon>Bacillati</taxon>
        <taxon>Actinomycetota</taxon>
        <taxon>Actinomycetes</taxon>
        <taxon>Micrococcales</taxon>
        <taxon>Demequinaceae</taxon>
        <taxon>Demequina</taxon>
    </lineage>
</organism>
<dbReference type="InterPro" id="IPR035940">
    <property type="entry name" value="CAP_sf"/>
</dbReference>
<dbReference type="InterPro" id="IPR013784">
    <property type="entry name" value="Carb-bd-like_fold"/>
</dbReference>
<dbReference type="CDD" id="cd05379">
    <property type="entry name" value="CAP_bacterial"/>
    <property type="match status" value="1"/>
</dbReference>
<reference evidence="3" key="1">
    <citation type="submission" date="2023-06" db="EMBL/GenBank/DDBJ databases">
        <title>Sysu t00039.</title>
        <authorList>
            <person name="Gao L."/>
            <person name="Fang B.-Z."/>
            <person name="Li W.-J."/>
        </authorList>
    </citation>
    <scope>NUCLEOTIDE SEQUENCE</scope>
    <source>
        <strain evidence="3">SYSU T00039</strain>
    </source>
</reference>
<dbReference type="PROSITE" id="PS51272">
    <property type="entry name" value="SLH"/>
    <property type="match status" value="3"/>
</dbReference>
<dbReference type="GO" id="GO:0030246">
    <property type="term" value="F:carbohydrate binding"/>
    <property type="evidence" value="ECO:0007669"/>
    <property type="project" value="InterPro"/>
</dbReference>
<dbReference type="PANTHER" id="PTHR31157">
    <property type="entry name" value="SCP DOMAIN-CONTAINING PROTEIN"/>
    <property type="match status" value="1"/>
</dbReference>
<evidence type="ECO:0000313" key="3">
    <source>
        <dbReference type="EMBL" id="MDN4487044.1"/>
    </source>
</evidence>
<dbReference type="Proteomes" id="UP001172737">
    <property type="component" value="Unassembled WGS sequence"/>
</dbReference>
<dbReference type="EMBL" id="JAUHPX010000001">
    <property type="protein sequence ID" value="MDN4487044.1"/>
    <property type="molecule type" value="Genomic_DNA"/>
</dbReference>
<dbReference type="Pfam" id="PF00188">
    <property type="entry name" value="CAP"/>
    <property type="match status" value="1"/>
</dbReference>
<feature type="domain" description="SLH" evidence="2">
    <location>
        <begin position="336"/>
        <end position="403"/>
    </location>
</feature>
<comment type="caution">
    <text evidence="3">The sequence shown here is derived from an EMBL/GenBank/DDBJ whole genome shotgun (WGS) entry which is preliminary data.</text>
</comment>
<evidence type="ECO:0000313" key="4">
    <source>
        <dbReference type="Proteomes" id="UP001172737"/>
    </source>
</evidence>
<protein>
    <submittedName>
        <fullName evidence="3">S-layer homology domain-containing protein</fullName>
    </submittedName>
</protein>
<feature type="domain" description="SLH" evidence="2">
    <location>
        <begin position="273"/>
        <end position="335"/>
    </location>
</feature>